<dbReference type="Proteomes" id="UP000186922">
    <property type="component" value="Unassembled WGS sequence"/>
</dbReference>
<organism evidence="2 3">
    <name type="scientific">Ramazzottius varieornatus</name>
    <name type="common">Water bear</name>
    <name type="synonym">Tardigrade</name>
    <dbReference type="NCBI Taxonomy" id="947166"/>
    <lineage>
        <taxon>Eukaryota</taxon>
        <taxon>Metazoa</taxon>
        <taxon>Ecdysozoa</taxon>
        <taxon>Tardigrada</taxon>
        <taxon>Eutardigrada</taxon>
        <taxon>Parachela</taxon>
        <taxon>Hypsibioidea</taxon>
        <taxon>Ramazzottiidae</taxon>
        <taxon>Ramazzottius</taxon>
    </lineage>
</organism>
<protein>
    <submittedName>
        <fullName evidence="2">Uncharacterized protein</fullName>
    </submittedName>
</protein>
<sequence length="239" mass="27323">MKHWKILNVDFGLRFRSYLTLTFSVVQRRPNPTENLAALSVSYSMLVEGPGMHKRAQDDVRHGKGSSKQDRESKSKITRGCSGWFARRNDLTCAAVTWACGVIAATADRQTPQPVHAELLKSYPSYKNEYWLEYGKATLYNQQVHPPSTKASERRHSSARTRSRPSIFRRVLNCGPSVQSESCGAVLCQVLAVIWRWVIRANQQCWKLYRMSCRVSLGLRRSRWKICPTFPCSARLLQS</sequence>
<reference evidence="2 3" key="1">
    <citation type="journal article" date="2016" name="Nat. Commun.">
        <title>Extremotolerant tardigrade genome and improved radiotolerance of human cultured cells by tardigrade-unique protein.</title>
        <authorList>
            <person name="Hashimoto T."/>
            <person name="Horikawa D.D."/>
            <person name="Saito Y."/>
            <person name="Kuwahara H."/>
            <person name="Kozuka-Hata H."/>
            <person name="Shin-I T."/>
            <person name="Minakuchi Y."/>
            <person name="Ohishi K."/>
            <person name="Motoyama A."/>
            <person name="Aizu T."/>
            <person name="Enomoto A."/>
            <person name="Kondo K."/>
            <person name="Tanaka S."/>
            <person name="Hara Y."/>
            <person name="Koshikawa S."/>
            <person name="Sagara H."/>
            <person name="Miura T."/>
            <person name="Yokobori S."/>
            <person name="Miyagawa K."/>
            <person name="Suzuki Y."/>
            <person name="Kubo T."/>
            <person name="Oyama M."/>
            <person name="Kohara Y."/>
            <person name="Fujiyama A."/>
            <person name="Arakawa K."/>
            <person name="Katayama T."/>
            <person name="Toyoda A."/>
            <person name="Kunieda T."/>
        </authorList>
    </citation>
    <scope>NUCLEOTIDE SEQUENCE [LARGE SCALE GENOMIC DNA]</scope>
    <source>
        <strain evidence="2 3">YOKOZUNA-1</strain>
    </source>
</reference>
<dbReference type="EMBL" id="BDGG01000005">
    <property type="protein sequence ID" value="GAU99716.1"/>
    <property type="molecule type" value="Genomic_DNA"/>
</dbReference>
<evidence type="ECO:0000313" key="3">
    <source>
        <dbReference type="Proteomes" id="UP000186922"/>
    </source>
</evidence>
<name>A0A1D1VDK0_RAMVA</name>
<dbReference type="AlphaFoldDB" id="A0A1D1VDK0"/>
<keyword evidence="3" id="KW-1185">Reference proteome</keyword>
<feature type="region of interest" description="Disordered" evidence="1">
    <location>
        <begin position="54"/>
        <end position="75"/>
    </location>
</feature>
<proteinExistence type="predicted"/>
<comment type="caution">
    <text evidence="2">The sequence shown here is derived from an EMBL/GenBank/DDBJ whole genome shotgun (WGS) entry which is preliminary data.</text>
</comment>
<evidence type="ECO:0000313" key="2">
    <source>
        <dbReference type="EMBL" id="GAU99716.1"/>
    </source>
</evidence>
<evidence type="ECO:0000256" key="1">
    <source>
        <dbReference type="SAM" id="MobiDB-lite"/>
    </source>
</evidence>
<accession>A0A1D1VDK0</accession>
<gene>
    <name evidence="2" type="primary">RvY_10674-1</name>
    <name evidence="2" type="synonym">RvY_10674.1</name>
    <name evidence="2" type="ORF">RvY_10674</name>
</gene>
<feature type="compositionally biased region" description="Basic and acidic residues" evidence="1">
    <location>
        <begin position="55"/>
        <end position="75"/>
    </location>
</feature>